<comment type="caution">
    <text evidence="1">The sequence shown here is derived from an EMBL/GenBank/DDBJ whole genome shotgun (WGS) entry which is preliminary data.</text>
</comment>
<dbReference type="OrthoDB" id="4504900at2"/>
<evidence type="ECO:0008006" key="3">
    <source>
        <dbReference type="Google" id="ProtNLM"/>
    </source>
</evidence>
<accession>A0A2M9C4H8</accession>
<dbReference type="InterPro" id="IPR038071">
    <property type="entry name" value="UROD/MetE-like_sf"/>
</dbReference>
<sequence>MSETTQKPRGAHLVGSINLPDAETTFRTVSAHLGPQLRRIPDGEVGDRFYWIQFQKDYFDSTPGLSRVGDIPVLIRDRFDARPLRVDEGVDASTLTFPSLGYADAAIDSYARFSALRAEGVIAPGTRFQVCLPTPAGVVGSFFVASDRAAVEPVYERALFRELGRILEAIPHDDLAIQWDTALEFGLLEGAVIRENRLTAWFDDVLGGVVERAVRQASAVPADVEVGYHLCYGDVEEHHFTEPRDAGMLADVLSGVFAASTRPISWVHLPVPIDRDDDAFFAPLDAVEWPAATEIYLGLLHHEDGTEGAGRRIATARRHVPGFGVATECGFGRGPRERTESLLDLHAAIAAPVER</sequence>
<dbReference type="AlphaFoldDB" id="A0A2M9C4H8"/>
<proteinExistence type="predicted"/>
<name>A0A2M9C4H8_9MICO</name>
<dbReference type="RefSeq" id="WP_100343339.1">
    <property type="nucleotide sequence ID" value="NZ_PGFB01000001.1"/>
</dbReference>
<evidence type="ECO:0000313" key="1">
    <source>
        <dbReference type="EMBL" id="PJJ65440.1"/>
    </source>
</evidence>
<dbReference type="Gene3D" id="3.20.20.210">
    <property type="match status" value="1"/>
</dbReference>
<organism evidence="1 2">
    <name type="scientific">Compostimonas suwonensis</name>
    <dbReference type="NCBI Taxonomy" id="1048394"/>
    <lineage>
        <taxon>Bacteria</taxon>
        <taxon>Bacillati</taxon>
        <taxon>Actinomycetota</taxon>
        <taxon>Actinomycetes</taxon>
        <taxon>Micrococcales</taxon>
        <taxon>Microbacteriaceae</taxon>
        <taxon>Compostimonas</taxon>
    </lineage>
</organism>
<dbReference type="EMBL" id="PGFB01000001">
    <property type="protein sequence ID" value="PJJ65440.1"/>
    <property type="molecule type" value="Genomic_DNA"/>
</dbReference>
<protein>
    <recommendedName>
        <fullName evidence="3">Methionine synthase II (Cobalamin-independent)</fullName>
    </recommendedName>
</protein>
<dbReference type="Proteomes" id="UP000230161">
    <property type="component" value="Unassembled WGS sequence"/>
</dbReference>
<keyword evidence="2" id="KW-1185">Reference proteome</keyword>
<gene>
    <name evidence="1" type="ORF">CLV54_0473</name>
</gene>
<evidence type="ECO:0000313" key="2">
    <source>
        <dbReference type="Proteomes" id="UP000230161"/>
    </source>
</evidence>
<dbReference type="SUPFAM" id="SSF51726">
    <property type="entry name" value="UROD/MetE-like"/>
    <property type="match status" value="1"/>
</dbReference>
<reference evidence="1 2" key="1">
    <citation type="submission" date="2017-11" db="EMBL/GenBank/DDBJ databases">
        <title>Genomic Encyclopedia of Archaeal and Bacterial Type Strains, Phase II (KMG-II): From Individual Species to Whole Genera.</title>
        <authorList>
            <person name="Goeker M."/>
        </authorList>
    </citation>
    <scope>NUCLEOTIDE SEQUENCE [LARGE SCALE GENOMIC DNA]</scope>
    <source>
        <strain evidence="1 2">DSM 25625</strain>
    </source>
</reference>